<sequence length="468" mass="52473">MPDISTPNLDYNDMVEAWDINDALMGGTLEMRRQGQLYLPKWPNEDPDSYKERLAAATLLPAYEEAIKQNIGRVFAEPTVLSESAPEIIRKLSTDIDMEGNRLDVWAQQFFSIGFQYGLVHALVDYPRVDPESVRTKADEKAIGSRPYVTMLNPRQVIGWKSKVEGGKVILTDLRIRETIIIDGDDYGQTKVEQIRHIMPGKVEIYRRNRGDNGEAQWTLHEEWQTSRNDITLVTLYTKRTGFMRGSPPLLNLALLNIKHWQSQSEQDNILHVARVPLLVAYGLAEGETLTIGSSTATRFDNRERQGLEYVEHTGSAIESGETSLEKLEDQMRQAGAKLLRAENTSTKSVDQTNEERMQENSPLYTMASSLEDALDNILQIMAEWLGETEGGNVDVRTELDVSAQTFDASAATAVQSLRQGGDIRQIDAVRVLQALKFIDPDAKPEEVIDELRNQQVTLVGGLNNPGG</sequence>
<dbReference type="InterPro" id="IPR025129">
    <property type="entry name" value="DUF4055"/>
</dbReference>
<dbReference type="EMBL" id="JAQSKY010000023">
    <property type="protein sequence ID" value="MDS7902069.1"/>
    <property type="molecule type" value="Genomic_DNA"/>
</dbReference>
<protein>
    <submittedName>
        <fullName evidence="3">DUF4055 domain-containing protein</fullName>
    </submittedName>
</protein>
<reference evidence="3" key="1">
    <citation type="journal article" date="2023" name="Front. Microbiol.">
        <title>Genomic characterization of carbapenem-resistant Klebsiella oxytoca complex in China: a multi-center study.</title>
        <authorList>
            <person name="Wan W."/>
            <person name="Yang X."/>
            <person name="Yu H."/>
            <person name="Wang M."/>
            <person name="Jia W."/>
            <person name="Huang B."/>
            <person name="Qu F."/>
            <person name="Shan B."/>
            <person name="Tang Y.W."/>
            <person name="Chen L."/>
            <person name="Du H."/>
        </authorList>
    </citation>
    <scope>NUCLEOTIDE SEQUENCE</scope>
    <source>
        <strain evidence="3">HD1688</strain>
    </source>
</reference>
<evidence type="ECO:0000313" key="4">
    <source>
        <dbReference type="Proteomes" id="UP001249822"/>
    </source>
</evidence>
<organism evidence="3 4">
    <name type="scientific">Klebsiella michiganensis</name>
    <dbReference type="NCBI Taxonomy" id="1134687"/>
    <lineage>
        <taxon>Bacteria</taxon>
        <taxon>Pseudomonadati</taxon>
        <taxon>Pseudomonadota</taxon>
        <taxon>Gammaproteobacteria</taxon>
        <taxon>Enterobacterales</taxon>
        <taxon>Enterobacteriaceae</taxon>
        <taxon>Klebsiella/Raoultella group</taxon>
        <taxon>Klebsiella</taxon>
    </lineage>
</organism>
<accession>A0AB35Q0D2</accession>
<dbReference type="AlphaFoldDB" id="A0AB35Q0D2"/>
<reference evidence="3" key="2">
    <citation type="submission" date="2023-01" db="EMBL/GenBank/DDBJ databases">
        <authorList>
            <person name="Du H."/>
            <person name="Wan W."/>
        </authorList>
    </citation>
    <scope>NUCLEOTIDE SEQUENCE</scope>
    <source>
        <strain evidence="3">HD1688</strain>
    </source>
</reference>
<keyword evidence="1" id="KW-0175">Coiled coil</keyword>
<feature type="domain" description="DUF4055" evidence="2">
    <location>
        <begin position="249"/>
        <end position="386"/>
    </location>
</feature>
<dbReference type="Pfam" id="PF13264">
    <property type="entry name" value="DUF4055"/>
    <property type="match status" value="1"/>
</dbReference>
<comment type="caution">
    <text evidence="3">The sequence shown here is derived from an EMBL/GenBank/DDBJ whole genome shotgun (WGS) entry which is preliminary data.</text>
</comment>
<name>A0AB35Q0D2_9ENTR</name>
<proteinExistence type="predicted"/>
<dbReference type="RefSeq" id="WP_119834617.1">
    <property type="nucleotide sequence ID" value="NZ_CP072119.1"/>
</dbReference>
<dbReference type="Proteomes" id="UP001249822">
    <property type="component" value="Unassembled WGS sequence"/>
</dbReference>
<evidence type="ECO:0000313" key="3">
    <source>
        <dbReference type="EMBL" id="MDS7902069.1"/>
    </source>
</evidence>
<gene>
    <name evidence="3" type="ORF">PTQ40_24160</name>
</gene>
<evidence type="ECO:0000256" key="1">
    <source>
        <dbReference type="SAM" id="Coils"/>
    </source>
</evidence>
<feature type="coiled-coil region" evidence="1">
    <location>
        <begin position="318"/>
        <end position="345"/>
    </location>
</feature>
<evidence type="ECO:0000259" key="2">
    <source>
        <dbReference type="Pfam" id="PF13264"/>
    </source>
</evidence>